<feature type="transmembrane region" description="Helical" evidence="1">
    <location>
        <begin position="64"/>
        <end position="82"/>
    </location>
</feature>
<keyword evidence="1" id="KW-1133">Transmembrane helix</keyword>
<sequence length="83" mass="9171">MLTWQPLHRVPSHTCPRYSAAYYVLLVCCAVLVVLVFTTSPQQSGPVEHTGARYHGTGIKGPRGFQVAISLVWFVACVYCAYP</sequence>
<feature type="transmembrane region" description="Helical" evidence="1">
    <location>
        <begin position="20"/>
        <end position="38"/>
    </location>
</feature>
<gene>
    <name evidence="2" type="ORF">EDD36DRAFT_156484</name>
</gene>
<reference evidence="2" key="1">
    <citation type="journal article" date="2022" name="bioRxiv">
        <title>Deciphering the potential niche of two novel black yeast fungi from a biological soil crust based on their genomes, phenotypes, and melanin regulation.</title>
        <authorList>
            <consortium name="DOE Joint Genome Institute"/>
            <person name="Carr E.C."/>
            <person name="Barton Q."/>
            <person name="Grambo S."/>
            <person name="Sullivan M."/>
            <person name="Renfro C.M."/>
            <person name="Kuo A."/>
            <person name="Pangilinan J."/>
            <person name="Lipzen A."/>
            <person name="Keymanesh K."/>
            <person name="Savage E."/>
            <person name="Barry K."/>
            <person name="Grigoriev I.V."/>
            <person name="Riekhof W.R."/>
            <person name="Harris S.S."/>
        </authorList>
    </citation>
    <scope>NUCLEOTIDE SEQUENCE</scope>
    <source>
        <strain evidence="2">JF 03-4F</strain>
    </source>
</reference>
<evidence type="ECO:0000313" key="2">
    <source>
        <dbReference type="EMBL" id="KAI1617177.1"/>
    </source>
</evidence>
<dbReference type="Proteomes" id="UP001203852">
    <property type="component" value="Unassembled WGS sequence"/>
</dbReference>
<accession>A0AAN6E4V4</accession>
<dbReference type="AlphaFoldDB" id="A0AAN6E4V4"/>
<name>A0AAN6E4V4_9EURO</name>
<proteinExistence type="predicted"/>
<evidence type="ECO:0000313" key="3">
    <source>
        <dbReference type="Proteomes" id="UP001203852"/>
    </source>
</evidence>
<dbReference type="EMBL" id="MU404351">
    <property type="protein sequence ID" value="KAI1617177.1"/>
    <property type="molecule type" value="Genomic_DNA"/>
</dbReference>
<organism evidence="2 3">
    <name type="scientific">Exophiala viscosa</name>
    <dbReference type="NCBI Taxonomy" id="2486360"/>
    <lineage>
        <taxon>Eukaryota</taxon>
        <taxon>Fungi</taxon>
        <taxon>Dikarya</taxon>
        <taxon>Ascomycota</taxon>
        <taxon>Pezizomycotina</taxon>
        <taxon>Eurotiomycetes</taxon>
        <taxon>Chaetothyriomycetidae</taxon>
        <taxon>Chaetothyriales</taxon>
        <taxon>Herpotrichiellaceae</taxon>
        <taxon>Exophiala</taxon>
    </lineage>
</organism>
<keyword evidence="1" id="KW-0812">Transmembrane</keyword>
<keyword evidence="1" id="KW-0472">Membrane</keyword>
<evidence type="ECO:0000256" key="1">
    <source>
        <dbReference type="SAM" id="Phobius"/>
    </source>
</evidence>
<keyword evidence="3" id="KW-1185">Reference proteome</keyword>
<protein>
    <submittedName>
        <fullName evidence="2">Uncharacterized protein</fullName>
    </submittedName>
</protein>
<comment type="caution">
    <text evidence="2">The sequence shown here is derived from an EMBL/GenBank/DDBJ whole genome shotgun (WGS) entry which is preliminary data.</text>
</comment>